<dbReference type="Proteomes" id="UP000266673">
    <property type="component" value="Unassembled WGS sequence"/>
</dbReference>
<gene>
    <name evidence="2" type="ORF">C2G38_2150982</name>
</gene>
<dbReference type="AlphaFoldDB" id="A0A397TPH4"/>
<keyword evidence="1" id="KW-0175">Coiled coil</keyword>
<dbReference type="EMBL" id="QKWP01005389">
    <property type="protein sequence ID" value="RIB00081.1"/>
    <property type="molecule type" value="Genomic_DNA"/>
</dbReference>
<accession>A0A397TPH4</accession>
<evidence type="ECO:0000313" key="3">
    <source>
        <dbReference type="Proteomes" id="UP000266673"/>
    </source>
</evidence>
<name>A0A397TPH4_9GLOM</name>
<organism evidence="2 3">
    <name type="scientific">Gigaspora rosea</name>
    <dbReference type="NCBI Taxonomy" id="44941"/>
    <lineage>
        <taxon>Eukaryota</taxon>
        <taxon>Fungi</taxon>
        <taxon>Fungi incertae sedis</taxon>
        <taxon>Mucoromycota</taxon>
        <taxon>Glomeromycotina</taxon>
        <taxon>Glomeromycetes</taxon>
        <taxon>Diversisporales</taxon>
        <taxon>Gigasporaceae</taxon>
        <taxon>Gigaspora</taxon>
    </lineage>
</organism>
<protein>
    <submittedName>
        <fullName evidence="2">Uncharacterized protein</fullName>
    </submittedName>
</protein>
<comment type="caution">
    <text evidence="2">The sequence shown here is derived from an EMBL/GenBank/DDBJ whole genome shotgun (WGS) entry which is preliminary data.</text>
</comment>
<evidence type="ECO:0000313" key="2">
    <source>
        <dbReference type="EMBL" id="RIB00081.1"/>
    </source>
</evidence>
<reference evidence="2 3" key="1">
    <citation type="submission" date="2018-06" db="EMBL/GenBank/DDBJ databases">
        <title>Comparative genomics reveals the genomic features of Rhizophagus irregularis, R. cerebriforme, R. diaphanum and Gigaspora rosea, and their symbiotic lifestyle signature.</title>
        <authorList>
            <person name="Morin E."/>
            <person name="San Clemente H."/>
            <person name="Chen E.C.H."/>
            <person name="De La Providencia I."/>
            <person name="Hainaut M."/>
            <person name="Kuo A."/>
            <person name="Kohler A."/>
            <person name="Murat C."/>
            <person name="Tang N."/>
            <person name="Roy S."/>
            <person name="Loubradou J."/>
            <person name="Henrissat B."/>
            <person name="Grigoriev I.V."/>
            <person name="Corradi N."/>
            <person name="Roux C."/>
            <person name="Martin F.M."/>
        </authorList>
    </citation>
    <scope>NUCLEOTIDE SEQUENCE [LARGE SCALE GENOMIC DNA]</scope>
    <source>
        <strain evidence="2 3">DAOM 194757</strain>
    </source>
</reference>
<feature type="coiled-coil region" evidence="1">
    <location>
        <begin position="28"/>
        <end position="55"/>
    </location>
</feature>
<proteinExistence type="predicted"/>
<dbReference type="OrthoDB" id="10402518at2759"/>
<sequence length="193" mass="22866">MELVEKLQNVESHLNKPVNNNIDSLSFYQFFLKHIEKYEENLNDEERKNPEQYKKVLSYLRTCTFSKICYLKRELGSNLIIDINAYFETIEYDIKKLNDTKKQNAINYFNDQYNSTIKTNVQEAYGTIHEIIEPEMKNIGDKINEKMESLIDETKQLIEGAEENKKDLEKEQKDLKNKLILKKLLGCLKLTSR</sequence>
<feature type="coiled-coil region" evidence="1">
    <location>
        <begin position="144"/>
        <end position="178"/>
    </location>
</feature>
<keyword evidence="3" id="KW-1185">Reference proteome</keyword>
<evidence type="ECO:0000256" key="1">
    <source>
        <dbReference type="SAM" id="Coils"/>
    </source>
</evidence>